<sequence length="360" mass="38805">MPSRSHSRPKKTSSKSAKKQMKHTKESIHQSPPILQLHVQGGEEEERRKVSADLNQMADSSNGNLEQTLKVQPDDEVKVVESVTDIAIDDYSAAGKKTHDGDDLSSSSSSSDEETEAGEKSAKVADSGEVEETKEVSVVVVETVESLSNHLDQGGVDDLEAVKEEEEKVLASANGTDESSAAMTDLVSEQIEEKTLTYVDESNGVSLAETDLVSKEVEEPALPSLSEHDEPAPVITDVEEKSEVVDVVSKGIEETIGESSYKASSENVVGGSSKPSPDQVPPPVESADAGEEYGKPEIPESTGNPSIVSVTGRPLQPTSWKSCCGLFQCMIKGRFNRSEWEEQDILNVLFMNNPKLTEDS</sequence>
<dbReference type="EMBL" id="CAEKDK010000003">
    <property type="protein sequence ID" value="CAB4273907.1"/>
    <property type="molecule type" value="Genomic_DNA"/>
</dbReference>
<dbReference type="PANTHER" id="PTHR37187:SF7">
    <property type="entry name" value="EXPRESSED PROTEIN"/>
    <property type="match status" value="1"/>
</dbReference>
<feature type="compositionally biased region" description="Basic residues" evidence="1">
    <location>
        <begin position="1"/>
        <end position="22"/>
    </location>
</feature>
<organism evidence="2 3">
    <name type="scientific">Prunus armeniaca</name>
    <name type="common">Apricot</name>
    <name type="synonym">Armeniaca vulgaris</name>
    <dbReference type="NCBI Taxonomy" id="36596"/>
    <lineage>
        <taxon>Eukaryota</taxon>
        <taxon>Viridiplantae</taxon>
        <taxon>Streptophyta</taxon>
        <taxon>Embryophyta</taxon>
        <taxon>Tracheophyta</taxon>
        <taxon>Spermatophyta</taxon>
        <taxon>Magnoliopsida</taxon>
        <taxon>eudicotyledons</taxon>
        <taxon>Gunneridae</taxon>
        <taxon>Pentapetalae</taxon>
        <taxon>rosids</taxon>
        <taxon>fabids</taxon>
        <taxon>Rosales</taxon>
        <taxon>Rosaceae</taxon>
        <taxon>Amygdaloideae</taxon>
        <taxon>Amygdaleae</taxon>
        <taxon>Prunus</taxon>
    </lineage>
</organism>
<evidence type="ECO:0000256" key="1">
    <source>
        <dbReference type="SAM" id="MobiDB-lite"/>
    </source>
</evidence>
<dbReference type="AlphaFoldDB" id="A0A6J5UE49"/>
<feature type="region of interest" description="Disordered" evidence="1">
    <location>
        <begin position="90"/>
        <end position="137"/>
    </location>
</feature>
<proteinExistence type="predicted"/>
<evidence type="ECO:0000313" key="2">
    <source>
        <dbReference type="EMBL" id="CAB4273907.1"/>
    </source>
</evidence>
<dbReference type="PANTHER" id="PTHR37187">
    <property type="entry name" value="EXPRESSED PROTEIN"/>
    <property type="match status" value="1"/>
</dbReference>
<name>A0A6J5UE49_PRUAR</name>
<feature type="region of interest" description="Disordered" evidence="1">
    <location>
        <begin position="256"/>
        <end position="312"/>
    </location>
</feature>
<reference evidence="2 3" key="1">
    <citation type="submission" date="2020-05" db="EMBL/GenBank/DDBJ databases">
        <authorList>
            <person name="Campoy J."/>
            <person name="Schneeberger K."/>
            <person name="Spophaly S."/>
        </authorList>
    </citation>
    <scope>NUCLEOTIDE SEQUENCE [LARGE SCALE GENOMIC DNA]</scope>
    <source>
        <strain evidence="2">PruArmRojPasFocal</strain>
    </source>
</reference>
<dbReference type="Proteomes" id="UP000507222">
    <property type="component" value="Unassembled WGS sequence"/>
</dbReference>
<evidence type="ECO:0000313" key="3">
    <source>
        <dbReference type="Proteomes" id="UP000507222"/>
    </source>
</evidence>
<gene>
    <name evidence="2" type="ORF">CURHAP_LOCUS22152</name>
</gene>
<accession>A0A6J5UE49</accession>
<feature type="compositionally biased region" description="Polar residues" evidence="1">
    <location>
        <begin position="53"/>
        <end position="70"/>
    </location>
</feature>
<feature type="compositionally biased region" description="Polar residues" evidence="1">
    <location>
        <begin position="257"/>
        <end position="267"/>
    </location>
</feature>
<feature type="region of interest" description="Disordered" evidence="1">
    <location>
        <begin position="1"/>
        <end position="76"/>
    </location>
</feature>
<feature type="region of interest" description="Disordered" evidence="1">
    <location>
        <begin position="220"/>
        <end position="240"/>
    </location>
</feature>
<protein>
    <submittedName>
        <fullName evidence="2">Uncharacterized protein</fullName>
    </submittedName>
</protein>